<proteinExistence type="predicted"/>
<dbReference type="Gene3D" id="2.30.40.10">
    <property type="entry name" value="Urease, subunit C, domain 1"/>
    <property type="match status" value="1"/>
</dbReference>
<dbReference type="Pfam" id="PF07969">
    <property type="entry name" value="Amidohydro_3"/>
    <property type="match status" value="1"/>
</dbReference>
<evidence type="ECO:0000256" key="1">
    <source>
        <dbReference type="SAM" id="SignalP"/>
    </source>
</evidence>
<evidence type="ECO:0000259" key="2">
    <source>
        <dbReference type="Pfam" id="PF07969"/>
    </source>
</evidence>
<dbReference type="SUPFAM" id="SSF51556">
    <property type="entry name" value="Metallo-dependent hydrolases"/>
    <property type="match status" value="1"/>
</dbReference>
<dbReference type="PANTHER" id="PTHR22642:SF2">
    <property type="entry name" value="PROTEIN LONG AFTER FAR-RED 3"/>
    <property type="match status" value="1"/>
</dbReference>
<dbReference type="InterPro" id="IPR013108">
    <property type="entry name" value="Amidohydro_3"/>
</dbReference>
<dbReference type="InterPro" id="IPR033932">
    <property type="entry name" value="YtcJ-like"/>
</dbReference>
<keyword evidence="1" id="KW-0732">Signal</keyword>
<evidence type="ECO:0000313" key="4">
    <source>
        <dbReference type="Proteomes" id="UP000324479"/>
    </source>
</evidence>
<dbReference type="RefSeq" id="WP_150075756.1">
    <property type="nucleotide sequence ID" value="NZ_VWOX01000003.1"/>
</dbReference>
<dbReference type="Gene3D" id="3.10.310.70">
    <property type="match status" value="1"/>
</dbReference>
<dbReference type="InterPro" id="IPR011059">
    <property type="entry name" value="Metal-dep_hydrolase_composite"/>
</dbReference>
<dbReference type="SUPFAM" id="SSF51338">
    <property type="entry name" value="Composite domain of metallo-dependent hydrolases"/>
    <property type="match status" value="1"/>
</dbReference>
<feature type="domain" description="Amidohydrolase 3" evidence="2">
    <location>
        <begin position="86"/>
        <end position="576"/>
    </location>
</feature>
<gene>
    <name evidence="3" type="ORF">FYK55_07525</name>
</gene>
<organism evidence="3 4">
    <name type="scientific">Roseiconus nitratireducens</name>
    <dbReference type="NCBI Taxonomy" id="2605748"/>
    <lineage>
        <taxon>Bacteria</taxon>
        <taxon>Pseudomonadati</taxon>
        <taxon>Planctomycetota</taxon>
        <taxon>Planctomycetia</taxon>
        <taxon>Pirellulales</taxon>
        <taxon>Pirellulaceae</taxon>
        <taxon>Roseiconus</taxon>
    </lineage>
</organism>
<sequence>MALSVNPNPFSGRFALSVVLALVSCSSTLTSDATAQTADAIYHNGSIITIDDSAPEADAVAILDGKIIAVGAKNDVLKTKGDATKLVDLKGRTMLPGFVDAHGHVMGGGLQALSANLLAPPDGEVKNIASLQQTLKDWMAENKEAVEKIQLVVGFGYDNAQLAELRHPVRDDLDAVSTEVPICLVHQSGHIISVNSKALEVGSISAETPNPAGGVIQRGEDGKEPNGVLEETAAFPLLVKLLGRAGREGSAQFAKAGAELWARFGYTTAQDGRTMPGALATMKSVAEAGEFKIDVVSYPDVLVDRELIKREVSPEYKSRFRVAGAKLTIDGSPQGFTAWRDRPYYKPVGNYPPGYSGYAAATPQQVGDAIAWAYANNIQILTHANGEAASDELLAYIEAAQKEYGGDDRRSVLIHGQFLREDQVDSLNRLDIMPSLFPMHTFYWGDWHREHTVGPQLADNISPTGWCVRRGMKFSSHHDAPVAFPDSMRVLDATVTRRSRSGDILGPEQRVDVMTALKAMTIWPAWQHFEEETKGSIEVGKLADFVILDKNPLEVDPETLDQIKVTETIKEGVTVFALEAQQYAKAAGAREGTSVALTNLLLGISKSNSEPAGNRIAGLQGSGAVAFPPCSTCVCGALSQLADFAAASRGR</sequence>
<accession>A0A5M6DD36</accession>
<dbReference type="CDD" id="cd01300">
    <property type="entry name" value="YtcJ_like"/>
    <property type="match status" value="1"/>
</dbReference>
<protein>
    <submittedName>
        <fullName evidence="3">Amidohydrolase</fullName>
    </submittedName>
</protein>
<feature type="chain" id="PRO_5024319021" evidence="1">
    <location>
        <begin position="36"/>
        <end position="651"/>
    </location>
</feature>
<evidence type="ECO:0000313" key="3">
    <source>
        <dbReference type="EMBL" id="KAA5545487.1"/>
    </source>
</evidence>
<dbReference type="EMBL" id="VWOX01000003">
    <property type="protein sequence ID" value="KAA5545487.1"/>
    <property type="molecule type" value="Genomic_DNA"/>
</dbReference>
<dbReference type="Gene3D" id="3.20.20.140">
    <property type="entry name" value="Metal-dependent hydrolases"/>
    <property type="match status" value="1"/>
</dbReference>
<keyword evidence="3" id="KW-0378">Hydrolase</keyword>
<dbReference type="InterPro" id="IPR032466">
    <property type="entry name" value="Metal_Hydrolase"/>
</dbReference>
<name>A0A5M6DD36_9BACT</name>
<dbReference type="AlphaFoldDB" id="A0A5M6DD36"/>
<feature type="signal peptide" evidence="1">
    <location>
        <begin position="1"/>
        <end position="35"/>
    </location>
</feature>
<dbReference type="GO" id="GO:0016810">
    <property type="term" value="F:hydrolase activity, acting on carbon-nitrogen (but not peptide) bonds"/>
    <property type="evidence" value="ECO:0007669"/>
    <property type="project" value="InterPro"/>
</dbReference>
<comment type="caution">
    <text evidence="3">The sequence shown here is derived from an EMBL/GenBank/DDBJ whole genome shotgun (WGS) entry which is preliminary data.</text>
</comment>
<reference evidence="3 4" key="1">
    <citation type="submission" date="2019-08" db="EMBL/GenBank/DDBJ databases">
        <authorList>
            <person name="Dhanesh K."/>
            <person name="Kumar G."/>
            <person name="Sasikala C."/>
            <person name="Venkata Ramana C."/>
        </authorList>
    </citation>
    <scope>NUCLEOTIDE SEQUENCE [LARGE SCALE GENOMIC DNA]</scope>
    <source>
        <strain evidence="3 4">JC645</strain>
    </source>
</reference>
<keyword evidence="4" id="KW-1185">Reference proteome</keyword>
<dbReference type="Proteomes" id="UP000324479">
    <property type="component" value="Unassembled WGS sequence"/>
</dbReference>
<dbReference type="PANTHER" id="PTHR22642">
    <property type="entry name" value="IMIDAZOLONEPROPIONASE"/>
    <property type="match status" value="1"/>
</dbReference>